<comment type="caution">
    <text evidence="2">The sequence shown here is derived from an EMBL/GenBank/DDBJ whole genome shotgun (WGS) entry which is preliminary data.</text>
</comment>
<organism evidence="2 3">
    <name type="scientific">Didymella pomorum</name>
    <dbReference type="NCBI Taxonomy" id="749634"/>
    <lineage>
        <taxon>Eukaryota</taxon>
        <taxon>Fungi</taxon>
        <taxon>Dikarya</taxon>
        <taxon>Ascomycota</taxon>
        <taxon>Pezizomycotina</taxon>
        <taxon>Dothideomycetes</taxon>
        <taxon>Pleosporomycetidae</taxon>
        <taxon>Pleosporales</taxon>
        <taxon>Pleosporineae</taxon>
        <taxon>Didymellaceae</taxon>
        <taxon>Didymella</taxon>
    </lineage>
</organism>
<evidence type="ECO:0000313" key="2">
    <source>
        <dbReference type="EMBL" id="KAJ4409612.1"/>
    </source>
</evidence>
<name>A0A9W8ZKD9_9PLEO</name>
<dbReference type="AlphaFoldDB" id="A0A9W8ZKD9"/>
<accession>A0A9W8ZKD9</accession>
<evidence type="ECO:0000313" key="3">
    <source>
        <dbReference type="Proteomes" id="UP001140510"/>
    </source>
</evidence>
<evidence type="ECO:0000256" key="1">
    <source>
        <dbReference type="SAM" id="MobiDB-lite"/>
    </source>
</evidence>
<proteinExistence type="predicted"/>
<dbReference type="EMBL" id="JAPEVA010000011">
    <property type="protein sequence ID" value="KAJ4409612.1"/>
    <property type="molecule type" value="Genomic_DNA"/>
</dbReference>
<feature type="region of interest" description="Disordered" evidence="1">
    <location>
        <begin position="1"/>
        <end position="24"/>
    </location>
</feature>
<reference evidence="2" key="1">
    <citation type="submission" date="2022-10" db="EMBL/GenBank/DDBJ databases">
        <title>Tapping the CABI collections for fungal endophytes: first genome assemblies for Collariella, Neodidymelliopsis, Ascochyta clinopodiicola, Didymella pomorum, Didymosphaeria variabile, Neocosmospora piperis and Neocucurbitaria cava.</title>
        <authorList>
            <person name="Hill R."/>
        </authorList>
    </citation>
    <scope>NUCLEOTIDE SEQUENCE</scope>
    <source>
        <strain evidence="2">IMI 355091</strain>
    </source>
</reference>
<sequence>MGKSMTTKPSTPVPIQVPTTGKDTTQAEAHAMKSKVDTNVGRQPKSFETYTSLIGLNGNLEIPMTFAKGIHHSNSLEVLVDSEDNGTANGQ</sequence>
<feature type="compositionally biased region" description="Polar residues" evidence="1">
    <location>
        <begin position="1"/>
        <end position="10"/>
    </location>
</feature>
<protein>
    <submittedName>
        <fullName evidence="2">Uncharacterized protein</fullName>
    </submittedName>
</protein>
<gene>
    <name evidence="2" type="ORF">N0V91_002533</name>
</gene>
<keyword evidence="3" id="KW-1185">Reference proteome</keyword>
<dbReference type="Proteomes" id="UP001140510">
    <property type="component" value="Unassembled WGS sequence"/>
</dbReference>